<keyword evidence="2" id="KW-1185">Reference proteome</keyword>
<proteinExistence type="predicted"/>
<reference evidence="1" key="2">
    <citation type="journal article" date="2022" name="New Phytol.">
        <title>Evolutionary transition to the ectomycorrhizal habit in the genomes of a hyperdiverse lineage of mushroom-forming fungi.</title>
        <authorList>
            <person name="Looney B."/>
            <person name="Miyauchi S."/>
            <person name="Morin E."/>
            <person name="Drula E."/>
            <person name="Courty P.E."/>
            <person name="Kohler A."/>
            <person name="Kuo A."/>
            <person name="LaButti K."/>
            <person name="Pangilinan J."/>
            <person name="Lipzen A."/>
            <person name="Riley R."/>
            <person name="Andreopoulos W."/>
            <person name="He G."/>
            <person name="Johnson J."/>
            <person name="Nolan M."/>
            <person name="Tritt A."/>
            <person name="Barry K.W."/>
            <person name="Grigoriev I.V."/>
            <person name="Nagy L.G."/>
            <person name="Hibbett D."/>
            <person name="Henrissat B."/>
            <person name="Matheny P.B."/>
            <person name="Labbe J."/>
            <person name="Martin F.M."/>
        </authorList>
    </citation>
    <scope>NUCLEOTIDE SEQUENCE</scope>
    <source>
        <strain evidence="1">HHB10654</strain>
    </source>
</reference>
<sequence length="424" mass="47724">MAPGINPEDVAEEQAHFQNVIAAFQQYAPYTLAGNNRRRKDLFALSRQDQALLEGLGYKEKLASVDDAILVNASFLAQIVANPEIFGHDVDEDAIEEVDVGMSSPGGETQARDLHSHAHNEPSHSHSHSHPHSHSHGAHPHPHPHEQKRGKYKPTDFDMDKVRSTLKQFVRDWSEKGREEREASYKPLKDALLEYFSDIPMEERHNFRVLVPGAGLGRLAYDVAKLGFSCQGNEFSHYMLLASFFILNRTDEINQHTIYPYVHSFSNLPNRTSMLQSVSIPDVLPSDIPPGSNFSLVAGDFEEIYGSQDEEDPSEPSSGPWDAILTCFFIDTAKNIVNYLRIIHKILAPGGVWINIGPLLWHFENNSSNDPSIELDLEEVKELARQIGFEIKNERTVDTTYVNNPDGLLGYVYHAAFWTATKKI</sequence>
<dbReference type="Proteomes" id="UP000814140">
    <property type="component" value="Unassembled WGS sequence"/>
</dbReference>
<comment type="caution">
    <text evidence="1">The sequence shown here is derived from an EMBL/GenBank/DDBJ whole genome shotgun (WGS) entry which is preliminary data.</text>
</comment>
<reference evidence="1" key="1">
    <citation type="submission" date="2021-03" db="EMBL/GenBank/DDBJ databases">
        <authorList>
            <consortium name="DOE Joint Genome Institute"/>
            <person name="Ahrendt S."/>
            <person name="Looney B.P."/>
            <person name="Miyauchi S."/>
            <person name="Morin E."/>
            <person name="Drula E."/>
            <person name="Courty P.E."/>
            <person name="Chicoki N."/>
            <person name="Fauchery L."/>
            <person name="Kohler A."/>
            <person name="Kuo A."/>
            <person name="Labutti K."/>
            <person name="Pangilinan J."/>
            <person name="Lipzen A."/>
            <person name="Riley R."/>
            <person name="Andreopoulos W."/>
            <person name="He G."/>
            <person name="Johnson J."/>
            <person name="Barry K.W."/>
            <person name="Grigoriev I.V."/>
            <person name="Nagy L."/>
            <person name="Hibbett D."/>
            <person name="Henrissat B."/>
            <person name="Matheny P.B."/>
            <person name="Labbe J."/>
            <person name="Martin F."/>
        </authorList>
    </citation>
    <scope>NUCLEOTIDE SEQUENCE</scope>
    <source>
        <strain evidence="1">HHB10654</strain>
    </source>
</reference>
<evidence type="ECO:0000313" key="1">
    <source>
        <dbReference type="EMBL" id="KAI0062566.1"/>
    </source>
</evidence>
<protein>
    <submittedName>
        <fullName evidence="1">N2227-domain-containing protein</fullName>
    </submittedName>
</protein>
<organism evidence="1 2">
    <name type="scientific">Artomyces pyxidatus</name>
    <dbReference type="NCBI Taxonomy" id="48021"/>
    <lineage>
        <taxon>Eukaryota</taxon>
        <taxon>Fungi</taxon>
        <taxon>Dikarya</taxon>
        <taxon>Basidiomycota</taxon>
        <taxon>Agaricomycotina</taxon>
        <taxon>Agaricomycetes</taxon>
        <taxon>Russulales</taxon>
        <taxon>Auriscalpiaceae</taxon>
        <taxon>Artomyces</taxon>
    </lineage>
</organism>
<name>A0ACB8T3A2_9AGAM</name>
<dbReference type="EMBL" id="MU277207">
    <property type="protein sequence ID" value="KAI0062566.1"/>
    <property type="molecule type" value="Genomic_DNA"/>
</dbReference>
<accession>A0ACB8T3A2</accession>
<gene>
    <name evidence="1" type="ORF">BV25DRAFT_1855911</name>
</gene>
<evidence type="ECO:0000313" key="2">
    <source>
        <dbReference type="Proteomes" id="UP000814140"/>
    </source>
</evidence>